<organism evidence="4 5">
    <name type="scientific">Alteriqipengyuania halimionae</name>
    <dbReference type="NCBI Taxonomy" id="1926630"/>
    <lineage>
        <taxon>Bacteria</taxon>
        <taxon>Pseudomonadati</taxon>
        <taxon>Pseudomonadota</taxon>
        <taxon>Alphaproteobacteria</taxon>
        <taxon>Sphingomonadales</taxon>
        <taxon>Erythrobacteraceae</taxon>
        <taxon>Alteriqipengyuania</taxon>
    </lineage>
</organism>
<keyword evidence="5" id="KW-1185">Reference proteome</keyword>
<dbReference type="RefSeq" id="WP_160617604.1">
    <property type="nucleotide sequence ID" value="NZ_WTYR01000001.1"/>
</dbReference>
<name>A0A6I4U4U6_9SPHN</name>
<evidence type="ECO:0000313" key="4">
    <source>
        <dbReference type="EMBL" id="MXP11030.1"/>
    </source>
</evidence>
<keyword evidence="4" id="KW-0067">ATP-binding</keyword>
<keyword evidence="4" id="KW-0547">Nucleotide-binding</keyword>
<accession>A0A6I4U4U6</accession>
<dbReference type="EMBL" id="WTYR01000001">
    <property type="protein sequence ID" value="MXP11030.1"/>
    <property type="molecule type" value="Genomic_DNA"/>
</dbReference>
<dbReference type="AlphaFoldDB" id="A0A6I4U4U6"/>
<evidence type="ECO:0000259" key="3">
    <source>
        <dbReference type="Pfam" id="PF17289"/>
    </source>
</evidence>
<dbReference type="Gene3D" id="3.30.420.240">
    <property type="match status" value="1"/>
</dbReference>
<dbReference type="Gene3D" id="3.40.50.300">
    <property type="entry name" value="P-loop containing nucleotide triphosphate hydrolases"/>
    <property type="match status" value="1"/>
</dbReference>
<dbReference type="Pfam" id="PF17289">
    <property type="entry name" value="Terminase_6C"/>
    <property type="match status" value="1"/>
</dbReference>
<reference evidence="4 5" key="1">
    <citation type="submission" date="2019-12" db="EMBL/GenBank/DDBJ databases">
        <title>Genomic-based taxomic classification of the family Erythrobacteraceae.</title>
        <authorList>
            <person name="Xu L."/>
        </authorList>
    </citation>
    <scope>NUCLEOTIDE SEQUENCE [LARGE SCALE GENOMIC DNA]</scope>
    <source>
        <strain evidence="4 5">LMG 29519</strain>
    </source>
</reference>
<feature type="region of interest" description="Disordered" evidence="2">
    <location>
        <begin position="1"/>
        <end position="24"/>
    </location>
</feature>
<keyword evidence="1" id="KW-1188">Viral release from host cell</keyword>
<feature type="domain" description="Terminase large subunit gp17-like C-terminal" evidence="3">
    <location>
        <begin position="343"/>
        <end position="489"/>
    </location>
</feature>
<sequence length="504" mass="54341">MARRKHRDSHGGSRGSWLRRNSEEGESDREELARLLAPHELAALGSYYWEGWARDAQLPPREAWRTWLIGAGRGFGKTRAGSEWVRDVARHDGNARIALVGANLAEVRNVMVEGDAGVLAAAPGALPPIYEPSLRKLTWENGAVAFLYSAGEPESLRGPQHSHAWCDEIAKWDNSNERAMSAWNNLQLTMRLGEQPRVLATTTPRANPLMRRPMEGAKAGKVVVARGRTTDNRSVLPADYLAAMIEQFQASGFGRQELDGELLDTIDGALWTRALLERCRIAPPPTISGMGAIFETPPPASGRRLGGGPGVEPEPEPISQDNAHPLPPSRLREGEWYRRIVVAVDPPTSARGDACGIVVAGLLTDGTAHVLADASVEKASPERWARAVAGAAAAWEADRVVAEANQGGAMVESVLRAADIHLPLKLVHASRGKVARAEPIAALYEAGRVRHAGLFAALEDQLCGLMAGGGYEGPGRSPDRADALVWALTELMLKGRGEPRVRST</sequence>
<proteinExistence type="predicted"/>
<evidence type="ECO:0000256" key="1">
    <source>
        <dbReference type="ARBA" id="ARBA00022612"/>
    </source>
</evidence>
<dbReference type="OrthoDB" id="4519042at2"/>
<dbReference type="GO" id="GO:0005524">
    <property type="term" value="F:ATP binding"/>
    <property type="evidence" value="ECO:0007669"/>
    <property type="project" value="UniProtKB-KW"/>
</dbReference>
<comment type="caution">
    <text evidence="4">The sequence shown here is derived from an EMBL/GenBank/DDBJ whole genome shotgun (WGS) entry which is preliminary data.</text>
</comment>
<evidence type="ECO:0000313" key="5">
    <source>
        <dbReference type="Proteomes" id="UP000429229"/>
    </source>
</evidence>
<gene>
    <name evidence="4" type="ORF">GRI68_12655</name>
</gene>
<dbReference type="InterPro" id="IPR035421">
    <property type="entry name" value="Terminase_6C"/>
</dbReference>
<dbReference type="Proteomes" id="UP000429229">
    <property type="component" value="Unassembled WGS sequence"/>
</dbReference>
<evidence type="ECO:0000256" key="2">
    <source>
        <dbReference type="SAM" id="MobiDB-lite"/>
    </source>
</evidence>
<dbReference type="InterPro" id="IPR027417">
    <property type="entry name" value="P-loop_NTPase"/>
</dbReference>
<dbReference type="Pfam" id="PF03237">
    <property type="entry name" value="Terminase_6N"/>
    <property type="match status" value="1"/>
</dbReference>
<protein>
    <submittedName>
        <fullName evidence="4">ATP-binding protein</fullName>
    </submittedName>
</protein>
<feature type="region of interest" description="Disordered" evidence="2">
    <location>
        <begin position="298"/>
        <end position="329"/>
    </location>
</feature>